<dbReference type="Proteomes" id="UP000187499">
    <property type="component" value="Chromosome"/>
</dbReference>
<evidence type="ECO:0000313" key="1">
    <source>
        <dbReference type="EMBL" id="APX71994.1"/>
    </source>
</evidence>
<dbReference type="RefSeq" id="WP_076614498.1">
    <property type="nucleotide sequence ID" value="NZ_CP019323.1"/>
</dbReference>
<dbReference type="KEGG" id="lalw:BTM29_05220"/>
<dbReference type="OrthoDB" id="2318209at2"/>
<dbReference type="AlphaFoldDB" id="A0A1P8Q288"/>
<evidence type="ECO:0000313" key="2">
    <source>
        <dbReference type="Proteomes" id="UP000187499"/>
    </source>
</evidence>
<keyword evidence="2" id="KW-1185">Reference proteome</keyword>
<reference evidence="2" key="1">
    <citation type="submission" date="2016-12" db="EMBL/GenBank/DDBJ databases">
        <authorList>
            <person name="Jung M.Y."/>
            <person name="Lee S.H."/>
        </authorList>
    </citation>
    <scope>NUCLEOTIDE SEQUENCE [LARGE SCALE GENOMIC DNA]</scope>
    <source>
        <strain evidence="2">WiKim39</strain>
    </source>
</reference>
<proteinExistence type="predicted"/>
<protein>
    <submittedName>
        <fullName evidence="1">Uncharacterized protein</fullName>
    </submittedName>
</protein>
<organism evidence="1 2">
    <name type="scientific">Companilactobacillus allii</name>
    <dbReference type="NCBI Taxonomy" id="1847728"/>
    <lineage>
        <taxon>Bacteria</taxon>
        <taxon>Bacillati</taxon>
        <taxon>Bacillota</taxon>
        <taxon>Bacilli</taxon>
        <taxon>Lactobacillales</taxon>
        <taxon>Lactobacillaceae</taxon>
        <taxon>Companilactobacillus</taxon>
    </lineage>
</organism>
<dbReference type="Gene3D" id="2.60.40.1080">
    <property type="match status" value="1"/>
</dbReference>
<dbReference type="InterPro" id="IPR008964">
    <property type="entry name" value="Invasin/intimin_cell_adhesion"/>
</dbReference>
<accession>A0A1P8Q288</accession>
<sequence length="646" mass="71697">MRRKKGIVFVTLLFTLLTVVFFVNETRSVSADDTEIGYYKKPTGDVRKFLGIWLTSGYNLQPSTDNYVQVNNTVTLHTDSGRSVWDRAISLNGFSHYKWYQSTDGQKWSKVPDKENGDRKHMPVTPTTTGTVYYQQRVAWYYLFEVLTSPVVYSQVAAVHSLPDPVNATDVEVTTDDDYLYNSDNDVTDTTTYAHADITPANFTGTLSWSIDDTNLATIDEDTGLITANTLRKSGTVTVTATLTNPDGTITTGDTKVQIGGGLDDQTVKAGKTATFSLRGNIGELDEDDTSYSVKWYKEDPITHYRTQLDVDSKALSITTPETTLDDDGTLYLAIIQVKMGTTSMSYTTNDAFLYVTPEGGPDINIDDTLENETFNDNTNTDTMLYGVINGDKVTYHNTITNDSQTGTLSDGKYVLPLHSDTEVTKVTLDGTELSSDEYEVTENDTTKEINLIISDLNFKNNQSHSIDVETVVGGITKKETTQTIPYITGKDDDGDSYQKIGKVESISYSTDMIEQSINDIDYGEVVSYGQEALVYRSDDLNWPNNLIEIDDMRRYKNPVTVSVSQGADLENEKGQTLSGNLRYYDDDGKYTDLLSSSAVVKSTAENEQLESIGWYKNNGLVLYLNGASSAGVYTTQLNWEISDTI</sequence>
<dbReference type="STRING" id="1847728.BTM29_05220"/>
<gene>
    <name evidence="1" type="ORF">BTM29_05220</name>
</gene>
<dbReference type="EMBL" id="CP019323">
    <property type="protein sequence ID" value="APX71994.1"/>
    <property type="molecule type" value="Genomic_DNA"/>
</dbReference>
<name>A0A1P8Q288_9LACO</name>
<dbReference type="SUPFAM" id="SSF49373">
    <property type="entry name" value="Invasin/intimin cell-adhesion fragments"/>
    <property type="match status" value="1"/>
</dbReference>